<dbReference type="InterPro" id="IPR003439">
    <property type="entry name" value="ABC_transporter-like_ATP-bd"/>
</dbReference>
<name>A0ABV6PB85_9MICC</name>
<comment type="caution">
    <text evidence="3">The sequence shown here is derived from an EMBL/GenBank/DDBJ whole genome shotgun (WGS) entry which is preliminary data.</text>
</comment>
<evidence type="ECO:0000313" key="4">
    <source>
        <dbReference type="Proteomes" id="UP001589862"/>
    </source>
</evidence>
<dbReference type="GO" id="GO:0005524">
    <property type="term" value="F:ATP binding"/>
    <property type="evidence" value="ECO:0007669"/>
    <property type="project" value="UniProtKB-KW"/>
</dbReference>
<evidence type="ECO:0000256" key="1">
    <source>
        <dbReference type="ARBA" id="ARBA00022448"/>
    </source>
</evidence>
<sequence>MSIDTQVREEGPATALAYDVLGLNKIFPGATRVQALADIDLQLEEGSFTCIVGPSGCGKSTLLRILGGLETKTTGTIKSSLRAEKAPEAAFVFQRAPVRSKTCRVRTATPMKT</sequence>
<gene>
    <name evidence="3" type="ORF">ACFFFR_08340</name>
</gene>
<evidence type="ECO:0000259" key="2">
    <source>
        <dbReference type="Pfam" id="PF00005"/>
    </source>
</evidence>
<proteinExistence type="predicted"/>
<dbReference type="SUPFAM" id="SSF52540">
    <property type="entry name" value="P-loop containing nucleoside triphosphate hydrolases"/>
    <property type="match status" value="1"/>
</dbReference>
<organism evidence="3 4">
    <name type="scientific">Micrococcoides hystricis</name>
    <dbReference type="NCBI Taxonomy" id="1572761"/>
    <lineage>
        <taxon>Bacteria</taxon>
        <taxon>Bacillati</taxon>
        <taxon>Actinomycetota</taxon>
        <taxon>Actinomycetes</taxon>
        <taxon>Micrococcales</taxon>
        <taxon>Micrococcaceae</taxon>
        <taxon>Micrococcoides</taxon>
    </lineage>
</organism>
<evidence type="ECO:0000313" key="3">
    <source>
        <dbReference type="EMBL" id="MFC0582386.1"/>
    </source>
</evidence>
<dbReference type="EMBL" id="JBHLUB010000030">
    <property type="protein sequence ID" value="MFC0582386.1"/>
    <property type="molecule type" value="Genomic_DNA"/>
</dbReference>
<keyword evidence="3" id="KW-0067">ATP-binding</keyword>
<reference evidence="3 4" key="1">
    <citation type="submission" date="2024-09" db="EMBL/GenBank/DDBJ databases">
        <authorList>
            <person name="Sun Q."/>
            <person name="Mori K."/>
        </authorList>
    </citation>
    <scope>NUCLEOTIDE SEQUENCE [LARGE SCALE GENOMIC DNA]</scope>
    <source>
        <strain evidence="3 4">NCAIM B.02604</strain>
    </source>
</reference>
<dbReference type="InterPro" id="IPR027417">
    <property type="entry name" value="P-loop_NTPase"/>
</dbReference>
<keyword evidence="4" id="KW-1185">Reference proteome</keyword>
<dbReference type="PANTHER" id="PTHR42788:SF13">
    <property type="entry name" value="ALIPHATIC SULFONATES IMPORT ATP-BINDING PROTEIN SSUB"/>
    <property type="match status" value="1"/>
</dbReference>
<feature type="domain" description="ABC transporter" evidence="2">
    <location>
        <begin position="36"/>
        <end position="82"/>
    </location>
</feature>
<keyword evidence="3" id="KW-0547">Nucleotide-binding</keyword>
<dbReference type="Pfam" id="PF00005">
    <property type="entry name" value="ABC_tran"/>
    <property type="match status" value="1"/>
</dbReference>
<keyword evidence="1" id="KW-0813">Transport</keyword>
<dbReference type="PANTHER" id="PTHR42788">
    <property type="entry name" value="TAURINE IMPORT ATP-BINDING PROTEIN-RELATED"/>
    <property type="match status" value="1"/>
</dbReference>
<dbReference type="Gene3D" id="3.40.50.300">
    <property type="entry name" value="P-loop containing nucleotide triphosphate hydrolases"/>
    <property type="match status" value="1"/>
</dbReference>
<protein>
    <submittedName>
        <fullName evidence="3">ATP-binding cassette domain-containing protein</fullName>
    </submittedName>
</protein>
<accession>A0ABV6PB85</accession>
<dbReference type="RefSeq" id="WP_377459505.1">
    <property type="nucleotide sequence ID" value="NZ_JBHLUB010000030.1"/>
</dbReference>
<dbReference type="InterPro" id="IPR050166">
    <property type="entry name" value="ABC_transporter_ATP-bind"/>
</dbReference>
<dbReference type="Proteomes" id="UP001589862">
    <property type="component" value="Unassembled WGS sequence"/>
</dbReference>